<dbReference type="Proteomes" id="UP000189229">
    <property type="component" value="Unassembled WGS sequence"/>
</dbReference>
<comment type="caution">
    <text evidence="1">The sequence shown here is derived from an EMBL/GenBank/DDBJ whole genome shotgun (WGS) entry which is preliminary data.</text>
</comment>
<proteinExistence type="predicted"/>
<name>A0A1V3WNV7_MYCKA</name>
<evidence type="ECO:0000313" key="2">
    <source>
        <dbReference type="Proteomes" id="UP000189229"/>
    </source>
</evidence>
<organism evidence="1 2">
    <name type="scientific">Mycobacterium kansasii</name>
    <dbReference type="NCBI Taxonomy" id="1768"/>
    <lineage>
        <taxon>Bacteria</taxon>
        <taxon>Bacillati</taxon>
        <taxon>Actinomycetota</taxon>
        <taxon>Actinomycetes</taxon>
        <taxon>Mycobacteriales</taxon>
        <taxon>Mycobacteriaceae</taxon>
        <taxon>Mycobacterium</taxon>
    </lineage>
</organism>
<dbReference type="GO" id="GO:0031132">
    <property type="term" value="F:serine 3-dehydrogenase activity"/>
    <property type="evidence" value="ECO:0007669"/>
    <property type="project" value="UniProtKB-EC"/>
</dbReference>
<dbReference type="EC" id="1.1.1.276" evidence="1"/>
<reference evidence="1 2" key="1">
    <citation type="submission" date="2017-02" db="EMBL/GenBank/DDBJ databases">
        <title>Complete genome sequences of Mycobacterium kansasii strains isolated from rhesus macaques.</title>
        <authorList>
            <person name="Panda A."/>
            <person name="Nagaraj S."/>
            <person name="Zhao X."/>
            <person name="Tettelin H."/>
            <person name="Detolla L.J."/>
        </authorList>
    </citation>
    <scope>NUCLEOTIDE SEQUENCE [LARGE SCALE GENOMIC DNA]</scope>
    <source>
        <strain evidence="1 2">11-3813</strain>
    </source>
</reference>
<dbReference type="EMBL" id="MVBM01000007">
    <property type="protein sequence ID" value="OOK68664.1"/>
    <property type="molecule type" value="Genomic_DNA"/>
</dbReference>
<accession>A0A1V3WNV7</accession>
<evidence type="ECO:0000313" key="1">
    <source>
        <dbReference type="EMBL" id="OOK68664.1"/>
    </source>
</evidence>
<sequence length="48" mass="5216">MTPLVAADIAEVIGFVASRPSHVNLDQIIIRPRDQASATRRANHPGPR</sequence>
<protein>
    <submittedName>
        <fullName evidence="1">Serine 3-dehydrogenase domain protein</fullName>
        <ecNumber evidence="1">1.1.1.276</ecNumber>
    </submittedName>
</protein>
<keyword evidence="1" id="KW-0560">Oxidoreductase</keyword>
<gene>
    <name evidence="1" type="primary">sdh</name>
    <name evidence="1" type="ORF">BZL30_7382</name>
</gene>
<dbReference type="AlphaFoldDB" id="A0A1V3WNV7"/>